<dbReference type="AlphaFoldDB" id="A0A0R2JXH6"/>
<keyword evidence="5" id="KW-1185">Reference proteome</keyword>
<dbReference type="OrthoDB" id="9762085at2"/>
<evidence type="ECO:0000313" key="2">
    <source>
        <dbReference type="EMBL" id="KRN81919.1"/>
    </source>
</evidence>
<name>A0A0R2JXH6_9LACO</name>
<dbReference type="EMBL" id="JQBY01000017">
    <property type="protein sequence ID" value="KRN81919.1"/>
    <property type="molecule type" value="Genomic_DNA"/>
</dbReference>
<feature type="domain" description="Peptidase M16 C-terminal" evidence="1">
    <location>
        <begin position="181"/>
        <end position="355"/>
    </location>
</feature>
<dbReference type="InterPro" id="IPR007863">
    <property type="entry name" value="Peptidase_M16_C"/>
</dbReference>
<dbReference type="PANTHER" id="PTHR11851">
    <property type="entry name" value="METALLOPROTEASE"/>
    <property type="match status" value="1"/>
</dbReference>
<organism evidence="2 4">
    <name type="scientific">Pediococcus ethanolidurans</name>
    <dbReference type="NCBI Taxonomy" id="319653"/>
    <lineage>
        <taxon>Bacteria</taxon>
        <taxon>Bacillati</taxon>
        <taxon>Bacillota</taxon>
        <taxon>Bacilli</taxon>
        <taxon>Lactobacillales</taxon>
        <taxon>Lactobacillaceae</taxon>
        <taxon>Pediococcus</taxon>
    </lineage>
</organism>
<dbReference type="Gene3D" id="3.30.830.10">
    <property type="entry name" value="Metalloenzyme, LuxS/M16 peptidase-like"/>
    <property type="match status" value="2"/>
</dbReference>
<evidence type="ECO:0000313" key="5">
    <source>
        <dbReference type="Proteomes" id="UP000182818"/>
    </source>
</evidence>
<dbReference type="Proteomes" id="UP000182818">
    <property type="component" value="Unassembled WGS sequence"/>
</dbReference>
<evidence type="ECO:0000313" key="4">
    <source>
        <dbReference type="Proteomes" id="UP000051749"/>
    </source>
</evidence>
<dbReference type="GeneID" id="76043999"/>
<protein>
    <submittedName>
        <fullName evidence="3">Predicted Zn-dependent peptidase</fullName>
    </submittedName>
</protein>
<dbReference type="PANTHER" id="PTHR11851:SF186">
    <property type="entry name" value="INACTIVE METALLOPROTEASE YMFF-RELATED"/>
    <property type="match status" value="1"/>
</dbReference>
<dbReference type="PATRIC" id="fig|319653.3.peg.647"/>
<dbReference type="InterPro" id="IPR011249">
    <property type="entry name" value="Metalloenz_LuxS/M16"/>
</dbReference>
<gene>
    <name evidence="2" type="ORF">IV87_GL000636</name>
    <name evidence="3" type="ORF">SAMN04487973_1177</name>
</gene>
<comment type="caution">
    <text evidence="2">The sequence shown here is derived from an EMBL/GenBank/DDBJ whole genome shotgun (WGS) entry which is preliminary data.</text>
</comment>
<reference evidence="3 5" key="2">
    <citation type="submission" date="2016-10" db="EMBL/GenBank/DDBJ databases">
        <authorList>
            <person name="Varghese N."/>
            <person name="Submissions S."/>
        </authorList>
    </citation>
    <scope>NUCLEOTIDE SEQUENCE [LARGE SCALE GENOMIC DNA]</scope>
    <source>
        <strain evidence="3 5">CGMCC 1.3889</strain>
    </source>
</reference>
<evidence type="ECO:0000259" key="1">
    <source>
        <dbReference type="Pfam" id="PF05193"/>
    </source>
</evidence>
<reference evidence="2 4" key="1">
    <citation type="journal article" date="2015" name="Genome Announc.">
        <title>Expanding the biotechnology potential of lactobacilli through comparative genomics of 213 strains and associated genera.</title>
        <authorList>
            <person name="Sun Z."/>
            <person name="Harris H.M."/>
            <person name="McCann A."/>
            <person name="Guo C."/>
            <person name="Argimon S."/>
            <person name="Zhang W."/>
            <person name="Yang X."/>
            <person name="Jeffery I.B."/>
            <person name="Cooney J.C."/>
            <person name="Kagawa T.F."/>
            <person name="Liu W."/>
            <person name="Song Y."/>
            <person name="Salvetti E."/>
            <person name="Wrobel A."/>
            <person name="Rasinkangas P."/>
            <person name="Parkhill J."/>
            <person name="Rea M.C."/>
            <person name="O'Sullivan O."/>
            <person name="Ritari J."/>
            <person name="Douillard F.P."/>
            <person name="Paul Ross R."/>
            <person name="Yang R."/>
            <person name="Briner A.E."/>
            <person name="Felis G.E."/>
            <person name="de Vos W.M."/>
            <person name="Barrangou R."/>
            <person name="Klaenhammer T.R."/>
            <person name="Caufield P.W."/>
            <person name="Cui Y."/>
            <person name="Zhang H."/>
            <person name="O'Toole P.W."/>
        </authorList>
    </citation>
    <scope>NUCLEOTIDE SEQUENCE [LARGE SCALE GENOMIC DNA]</scope>
    <source>
        <strain evidence="2 4">DSM 22301</strain>
    </source>
</reference>
<dbReference type="GO" id="GO:0046872">
    <property type="term" value="F:metal ion binding"/>
    <property type="evidence" value="ECO:0007669"/>
    <property type="project" value="InterPro"/>
</dbReference>
<dbReference type="EMBL" id="FOGK01000017">
    <property type="protein sequence ID" value="SER78228.1"/>
    <property type="molecule type" value="Genomic_DNA"/>
</dbReference>
<proteinExistence type="predicted"/>
<sequence>MQIQIKSGITLTVIPVSQFKNTQVSVHFLEHATKKATSYRSLLANILETSSQKYENQILVSQELSRLYGAGFGTSVMRKQTVHDLAFSLSLPNDHFLEKSDRLLDHGLDFLAEMIFHPLIKNSLFHEQTFQRQQTNLVAYINALKDDKQSYAALQLQQLYFGKDEIQSTPTFGEADQIAQITNQDLFDYYKKVLAHDRVEIFVVGDVNATQIQTIVQKWPLSERFDDNTDISPLSYPEKQIHQKTEVQSIVQSKLDLAYQFPTNFRDSVYYAGIVFNALFGGSPLSKLFLNVREKASLAYYATSNVDVFNGLMIVQTGINAADKEQVLAIVAQQLKDIQAGDFSEDHLAQIKTGLTSNYIASLDAERSYTSRALTNRLVDSQTSTKEWIAAIRKVSHSEIMAVAKQVHLTTSYFLSSEVKEHA</sequence>
<dbReference type="Pfam" id="PF05193">
    <property type="entry name" value="Peptidase_M16_C"/>
    <property type="match status" value="1"/>
</dbReference>
<evidence type="ECO:0000313" key="3">
    <source>
        <dbReference type="EMBL" id="SER78228.1"/>
    </source>
</evidence>
<dbReference type="InterPro" id="IPR050361">
    <property type="entry name" value="MPP/UQCRC_Complex"/>
</dbReference>
<dbReference type="SUPFAM" id="SSF63411">
    <property type="entry name" value="LuxS/MPP-like metallohydrolase"/>
    <property type="match status" value="2"/>
</dbReference>
<accession>A0A0R2JXH6</accession>
<dbReference type="STRING" id="319653.SAMN04487973_1177"/>
<dbReference type="RefSeq" id="WP_057807054.1">
    <property type="nucleotide sequence ID" value="NZ_BJYP01000031.1"/>
</dbReference>
<dbReference type="Proteomes" id="UP000051749">
    <property type="component" value="Unassembled WGS sequence"/>
</dbReference>
<dbReference type="NCBIfam" id="NF047422">
    <property type="entry name" value="YfmF_fam"/>
    <property type="match status" value="1"/>
</dbReference>